<evidence type="ECO:0000256" key="2">
    <source>
        <dbReference type="ARBA" id="ARBA00022801"/>
    </source>
</evidence>
<comment type="catalytic activity">
    <reaction evidence="5">
        <text>Hydrolysis of Ala-|-Gly bond in repressor LexA.</text>
        <dbReference type="EC" id="3.4.21.88"/>
    </reaction>
</comment>
<feature type="active site" description="For autocatalytic cleavage activity" evidence="5">
    <location>
        <position position="128"/>
    </location>
</feature>
<comment type="subunit">
    <text evidence="5">Homodimer.</text>
</comment>
<dbReference type="Proteomes" id="UP000774130">
    <property type="component" value="Unassembled WGS sequence"/>
</dbReference>
<dbReference type="InterPro" id="IPR039418">
    <property type="entry name" value="LexA-like"/>
</dbReference>
<dbReference type="EC" id="3.4.21.88" evidence="5"/>
<keyword evidence="3 5" id="KW-0238">DNA-binding</keyword>
<feature type="active site" description="For autocatalytic cleavage activity" evidence="5">
    <location>
        <position position="166"/>
    </location>
</feature>
<evidence type="ECO:0000313" key="8">
    <source>
        <dbReference type="EMBL" id="MBV7390172.1"/>
    </source>
</evidence>
<reference evidence="8 9" key="1">
    <citation type="submission" date="2021-06" db="EMBL/GenBank/DDBJ databases">
        <title>Enterococcus alishanensis sp. nov., a novel lactic acid bacterium isolated from fresh coffee beans.</title>
        <authorList>
            <person name="Chen Y.-S."/>
        </authorList>
    </citation>
    <scope>NUCLEOTIDE SEQUENCE [LARGE SCALE GENOMIC DNA]</scope>
    <source>
        <strain evidence="8 9">ALS3</strain>
    </source>
</reference>
<keyword evidence="4 5" id="KW-0234">DNA repair</keyword>
<evidence type="ECO:0000259" key="7">
    <source>
        <dbReference type="Pfam" id="PF01726"/>
    </source>
</evidence>
<feature type="site" description="Cleavage; by autolysis" evidence="5">
    <location>
        <begin position="92"/>
        <end position="93"/>
    </location>
</feature>
<keyword evidence="5" id="KW-0068">Autocatalytic cleavage</keyword>
<keyword evidence="2 5" id="KW-0378">Hydrolase</keyword>
<keyword evidence="5" id="KW-0235">DNA replication</keyword>
<feature type="domain" description="LexA repressor DNA-binding" evidence="7">
    <location>
        <begin position="7"/>
        <end position="66"/>
    </location>
</feature>
<organism evidence="8 9">
    <name type="scientific">Enterococcus alishanensis</name>
    <dbReference type="NCBI Taxonomy" id="1303817"/>
    <lineage>
        <taxon>Bacteria</taxon>
        <taxon>Bacillati</taxon>
        <taxon>Bacillota</taxon>
        <taxon>Bacilli</taxon>
        <taxon>Lactobacillales</taxon>
        <taxon>Enterococcaceae</taxon>
        <taxon>Enterococcus</taxon>
    </lineage>
</organism>
<name>A0ABS6TBA8_9ENTE</name>
<dbReference type="PANTHER" id="PTHR33516">
    <property type="entry name" value="LEXA REPRESSOR"/>
    <property type="match status" value="1"/>
</dbReference>
<feature type="domain" description="Peptidase S24/S26A/S26B/S26C" evidence="6">
    <location>
        <begin position="85"/>
        <end position="199"/>
    </location>
</feature>
<dbReference type="InterPro" id="IPR011991">
    <property type="entry name" value="ArsR-like_HTH"/>
</dbReference>
<evidence type="ECO:0000259" key="6">
    <source>
        <dbReference type="Pfam" id="PF00717"/>
    </source>
</evidence>
<keyword evidence="5" id="KW-0678">Repressor</keyword>
<dbReference type="CDD" id="cd06529">
    <property type="entry name" value="S24_LexA-like"/>
    <property type="match status" value="1"/>
</dbReference>
<dbReference type="GO" id="GO:0004252">
    <property type="term" value="F:serine-type endopeptidase activity"/>
    <property type="evidence" value="ECO:0007669"/>
    <property type="project" value="UniProtKB-EC"/>
</dbReference>
<protein>
    <recommendedName>
        <fullName evidence="5">LexA repressor</fullName>
        <ecNumber evidence="5">3.4.21.88</ecNumber>
    </recommendedName>
</protein>
<dbReference type="HAMAP" id="MF_00015">
    <property type="entry name" value="LexA"/>
    <property type="match status" value="1"/>
</dbReference>
<proteinExistence type="inferred from homology"/>
<keyword evidence="1 5" id="KW-0227">DNA damage</keyword>
<comment type="function">
    <text evidence="5">Represses a number of genes involved in the response to DNA damage (SOS response), including recA and lexA. In the presence of single-stranded DNA, RecA interacts with LexA causing an autocatalytic cleavage which disrupts the DNA-binding part of LexA, leading to derepression of the SOS regulon and eventually DNA repair.</text>
</comment>
<keyword evidence="5" id="KW-0805">Transcription regulation</keyword>
<dbReference type="PANTHER" id="PTHR33516:SF2">
    <property type="entry name" value="LEXA REPRESSOR-RELATED"/>
    <property type="match status" value="1"/>
</dbReference>
<accession>A0ABS6TBA8</accession>
<gene>
    <name evidence="5 8" type="primary">lexA</name>
    <name evidence="8" type="ORF">KUA55_05725</name>
</gene>
<dbReference type="Pfam" id="PF00717">
    <property type="entry name" value="Peptidase_S24"/>
    <property type="match status" value="1"/>
</dbReference>
<feature type="DNA-binding region" description="H-T-H motif" evidence="5">
    <location>
        <begin position="29"/>
        <end position="49"/>
    </location>
</feature>
<evidence type="ECO:0000256" key="4">
    <source>
        <dbReference type="ARBA" id="ARBA00023204"/>
    </source>
</evidence>
<evidence type="ECO:0000256" key="1">
    <source>
        <dbReference type="ARBA" id="ARBA00022763"/>
    </source>
</evidence>
<dbReference type="InterPro" id="IPR015927">
    <property type="entry name" value="Peptidase_S24_S26A/B/C"/>
</dbReference>
<comment type="caution">
    <text evidence="8">The sequence shown here is derived from an EMBL/GenBank/DDBJ whole genome shotgun (WGS) entry which is preliminary data.</text>
</comment>
<dbReference type="InterPro" id="IPR050077">
    <property type="entry name" value="LexA_repressor"/>
</dbReference>
<comment type="similarity">
    <text evidence="5">Belongs to the peptidase S24 family.</text>
</comment>
<dbReference type="RefSeq" id="WP_218325222.1">
    <property type="nucleotide sequence ID" value="NZ_JAHUZB010000002.1"/>
</dbReference>
<keyword evidence="5" id="KW-0742">SOS response</keyword>
<dbReference type="CDD" id="cd00090">
    <property type="entry name" value="HTH_ARSR"/>
    <property type="match status" value="1"/>
</dbReference>
<evidence type="ECO:0000256" key="3">
    <source>
        <dbReference type="ARBA" id="ARBA00023125"/>
    </source>
</evidence>
<dbReference type="Pfam" id="PF01726">
    <property type="entry name" value="LexA_DNA_bind"/>
    <property type="match status" value="1"/>
</dbReference>
<sequence>MAKRTETKQLEVLRFIHERVEFKGYPPTVREIGEAVNLSSTSTVHGHLARLEKKGWIQRDPTKPRAIELTITGLEKIGAAPKVIPMLGVVTAGEPILAVEEASDFFPVPPDLSSEDGSLFMLTIRGESMINAGIYDGDHVIVRKQASAVNGEIVIAMTDENEATCKRFYRETDHFRLQPENDTMAPIILENVSILGKVVGLYRNHIF</sequence>
<evidence type="ECO:0000313" key="9">
    <source>
        <dbReference type="Proteomes" id="UP000774130"/>
    </source>
</evidence>
<dbReference type="InterPro" id="IPR006200">
    <property type="entry name" value="LexA"/>
</dbReference>
<evidence type="ECO:0000256" key="5">
    <source>
        <dbReference type="HAMAP-Rule" id="MF_00015"/>
    </source>
</evidence>
<dbReference type="EMBL" id="JAHUZB010000002">
    <property type="protein sequence ID" value="MBV7390172.1"/>
    <property type="molecule type" value="Genomic_DNA"/>
</dbReference>
<dbReference type="NCBIfam" id="TIGR00498">
    <property type="entry name" value="lexA"/>
    <property type="match status" value="1"/>
</dbReference>
<dbReference type="InterPro" id="IPR006199">
    <property type="entry name" value="LexA_DNA-bd_dom"/>
</dbReference>
<keyword evidence="5" id="KW-0804">Transcription</keyword>
<keyword evidence="9" id="KW-1185">Reference proteome</keyword>